<evidence type="ECO:0000256" key="1">
    <source>
        <dbReference type="ARBA" id="ARBA00009725"/>
    </source>
</evidence>
<feature type="region of interest" description="Disordered" evidence="4">
    <location>
        <begin position="296"/>
        <end position="323"/>
    </location>
</feature>
<dbReference type="GO" id="GO:0008173">
    <property type="term" value="F:RNA methyltransferase activity"/>
    <property type="evidence" value="ECO:0007669"/>
    <property type="project" value="UniProtKB-ARBA"/>
</dbReference>
<evidence type="ECO:0000256" key="2">
    <source>
        <dbReference type="ARBA" id="ARBA00022603"/>
    </source>
</evidence>
<dbReference type="Gene3D" id="3.40.50.150">
    <property type="entry name" value="Vaccinia Virus protein VP39"/>
    <property type="match status" value="2"/>
</dbReference>
<evidence type="ECO:0000313" key="5">
    <source>
        <dbReference type="EMBL" id="KAK9815996.1"/>
    </source>
</evidence>
<comment type="similarity">
    <text evidence="1">Belongs to the methyltransferase superfamily. METL family.</text>
</comment>
<feature type="compositionally biased region" description="Basic and acidic residues" evidence="4">
    <location>
        <begin position="414"/>
        <end position="440"/>
    </location>
</feature>
<dbReference type="InterPro" id="IPR019410">
    <property type="entry name" value="Methyltransf_16"/>
</dbReference>
<dbReference type="SUPFAM" id="SSF53335">
    <property type="entry name" value="S-adenosyl-L-methionine-dependent methyltransferases"/>
    <property type="match status" value="2"/>
</dbReference>
<dbReference type="AlphaFoldDB" id="A0AAW1PQP4"/>
<dbReference type="CDD" id="cd02440">
    <property type="entry name" value="AdoMet_MTases"/>
    <property type="match status" value="1"/>
</dbReference>
<keyword evidence="2" id="KW-0489">Methyltransferase</keyword>
<feature type="region of interest" description="Disordered" evidence="4">
    <location>
        <begin position="339"/>
        <end position="380"/>
    </location>
</feature>
<evidence type="ECO:0000313" key="6">
    <source>
        <dbReference type="Proteomes" id="UP001438707"/>
    </source>
</evidence>
<evidence type="ECO:0000256" key="3">
    <source>
        <dbReference type="ARBA" id="ARBA00022679"/>
    </source>
</evidence>
<accession>A0AAW1PQP4</accession>
<dbReference type="Pfam" id="PF10294">
    <property type="entry name" value="Methyltransf_16"/>
    <property type="match status" value="1"/>
</dbReference>
<feature type="region of interest" description="Disordered" evidence="4">
    <location>
        <begin position="412"/>
        <end position="443"/>
    </location>
</feature>
<dbReference type="InterPro" id="IPR029063">
    <property type="entry name" value="SAM-dependent_MTases_sf"/>
</dbReference>
<sequence length="711" mass="76723">MYATGTYKDRILDRPRHSLTRLFEGSLEVVSIKRLDVATLVARSTLARTPGTTTPVPGDNQRSFYKDRHYLGTEFPELSQGPCKLLEVGCGPGNTAYPLLESNPDMQVWACDTSEEAVGLFKAHPSPARARTSTWVADITKDDLREHAAQASMDFCTMIFVLSAIPQSSQPKALRNVVTMLKPGLGCLLFRDYAAGDYAQQRFLASAHQQQLGDGSFVRGDGTLAYYFSQEELRKLLEAAGLHVVQLGVHARIITNRRDGQVMHRRWIQAKAVRLSAPGSSQSAVAFHGHAANVATQSAPASADELGLKPSDSAQGPGGLASGTFVQQTADAVLLATPGQPAESCHDGQRMSGSHGSSSDHCSRQPSAKSSSGLQRHTDACKHDTADVSAESHQHEGQPDVCDHEAVIASAKRHQPEGRHDVSHGEAADASADHGQHEGQELNSAEASADMNRLEDGELTRHSCIMEWDDVGQEDMGFGGLYGRPDLQAEEEVLDVGGGLQIRCRCVSREHRNTLQHTGLMRWESSLVLARLLRSCPSLISGRRVLEVGSGASPLVSVAAQRAGARLIVSTDGSLPALTSLSKNLDLNASQVVIERARTRCLCWGDSAQLAALLREFPTGFDRILGADILYVAEAIPDLFVSVKALLALTPQALVVLAYMERRVHEAAILKAAAEAGLTRAPINEDVEDAWSTHAEGLYRLLCFQKMSVTS</sequence>
<gene>
    <name evidence="5" type="ORF">WJX74_004695</name>
</gene>
<feature type="compositionally biased region" description="Polar residues" evidence="4">
    <location>
        <begin position="364"/>
        <end position="375"/>
    </location>
</feature>
<name>A0AAW1PQP4_9CHLO</name>
<dbReference type="GO" id="GO:0008757">
    <property type="term" value="F:S-adenosylmethionine-dependent methyltransferase activity"/>
    <property type="evidence" value="ECO:0007669"/>
    <property type="project" value="UniProtKB-ARBA"/>
</dbReference>
<reference evidence="5 6" key="1">
    <citation type="journal article" date="2024" name="Nat. Commun.">
        <title>Phylogenomics reveals the evolutionary origins of lichenization in chlorophyte algae.</title>
        <authorList>
            <person name="Puginier C."/>
            <person name="Libourel C."/>
            <person name="Otte J."/>
            <person name="Skaloud P."/>
            <person name="Haon M."/>
            <person name="Grisel S."/>
            <person name="Petersen M."/>
            <person name="Berrin J.G."/>
            <person name="Delaux P.M."/>
            <person name="Dal Grande F."/>
            <person name="Keller J."/>
        </authorList>
    </citation>
    <scope>NUCLEOTIDE SEQUENCE [LARGE SCALE GENOMIC DNA]</scope>
    <source>
        <strain evidence="5 6">SAG 2145</strain>
    </source>
</reference>
<dbReference type="EMBL" id="JALJOS010000101">
    <property type="protein sequence ID" value="KAK9815996.1"/>
    <property type="molecule type" value="Genomic_DNA"/>
</dbReference>
<organism evidence="5 6">
    <name type="scientific">Apatococcus lobatus</name>
    <dbReference type="NCBI Taxonomy" id="904363"/>
    <lineage>
        <taxon>Eukaryota</taxon>
        <taxon>Viridiplantae</taxon>
        <taxon>Chlorophyta</taxon>
        <taxon>core chlorophytes</taxon>
        <taxon>Trebouxiophyceae</taxon>
        <taxon>Chlorellales</taxon>
        <taxon>Chlorellaceae</taxon>
        <taxon>Apatococcus</taxon>
    </lineage>
</organism>
<comment type="caution">
    <text evidence="5">The sequence shown here is derived from an EMBL/GenBank/DDBJ whole genome shotgun (WGS) entry which is preliminary data.</text>
</comment>
<evidence type="ECO:0000256" key="4">
    <source>
        <dbReference type="SAM" id="MobiDB-lite"/>
    </source>
</evidence>
<dbReference type="Pfam" id="PF13489">
    <property type="entry name" value="Methyltransf_23"/>
    <property type="match status" value="1"/>
</dbReference>
<dbReference type="PANTHER" id="PTHR22809">
    <property type="entry name" value="METHYLTRANSFERASE-RELATED"/>
    <property type="match status" value="1"/>
</dbReference>
<dbReference type="Proteomes" id="UP001438707">
    <property type="component" value="Unassembled WGS sequence"/>
</dbReference>
<keyword evidence="3" id="KW-0808">Transferase</keyword>
<proteinExistence type="inferred from homology"/>
<protein>
    <submittedName>
        <fullName evidence="5">Uncharacterized protein</fullName>
    </submittedName>
</protein>
<dbReference type="GO" id="GO:0032259">
    <property type="term" value="P:methylation"/>
    <property type="evidence" value="ECO:0007669"/>
    <property type="project" value="UniProtKB-KW"/>
</dbReference>
<dbReference type="PANTHER" id="PTHR22809:SF5">
    <property type="entry name" value="TRNA N(3)-METHYLCYTIDINE METHYLTRANSFERASE METTL6"/>
    <property type="match status" value="1"/>
</dbReference>
<dbReference type="InterPro" id="IPR026113">
    <property type="entry name" value="METTL2/6/8-like"/>
</dbReference>
<keyword evidence="6" id="KW-1185">Reference proteome</keyword>